<evidence type="ECO:0000256" key="1">
    <source>
        <dbReference type="SAM" id="Coils"/>
    </source>
</evidence>
<keyword evidence="5" id="KW-1185">Reference proteome</keyword>
<name>A0A4R7JR65_9GAMM</name>
<dbReference type="PROSITE" id="PS50883">
    <property type="entry name" value="EAL"/>
    <property type="match status" value="1"/>
</dbReference>
<dbReference type="InterPro" id="IPR001633">
    <property type="entry name" value="EAL_dom"/>
</dbReference>
<reference evidence="4 5" key="1">
    <citation type="submission" date="2019-03" db="EMBL/GenBank/DDBJ databases">
        <title>Genomic Encyclopedia of Type Strains, Phase IV (KMG-IV): sequencing the most valuable type-strain genomes for metagenomic binning, comparative biology and taxonomic classification.</title>
        <authorList>
            <person name="Goeker M."/>
        </authorList>
    </citation>
    <scope>NUCLEOTIDE SEQUENCE [LARGE SCALE GENOMIC DNA]</scope>
    <source>
        <strain evidence="4 5">DSM 15505</strain>
    </source>
</reference>
<dbReference type="InterPro" id="IPR012434">
    <property type="entry name" value="DUF1631"/>
</dbReference>
<dbReference type="InterPro" id="IPR035919">
    <property type="entry name" value="EAL_sf"/>
</dbReference>
<feature type="coiled-coil region" evidence="1">
    <location>
        <begin position="466"/>
        <end position="497"/>
    </location>
</feature>
<feature type="region of interest" description="Disordered" evidence="2">
    <location>
        <begin position="1"/>
        <end position="27"/>
    </location>
</feature>
<dbReference type="Pfam" id="PF07793">
    <property type="entry name" value="DUF1631"/>
    <property type="match status" value="2"/>
</dbReference>
<dbReference type="PANTHER" id="PTHR33121:SF23">
    <property type="entry name" value="CYCLIC DI-GMP PHOSPHODIESTERASE PDEB"/>
    <property type="match status" value="1"/>
</dbReference>
<sequence length="1133" mass="126036">MECGRPGAVRPNADRRHSQRRSARIAARAETPEGLSWPCQVVAFSATGVSIRYPASRAAAIRAWLEAGKSRINLHLRPNRSSDWHCIPGHAVRAGTESLAVEFSSASLQAFETLLQQSGLVDESSRKRHPEADSKVILSQVRATWLGGIKALVAEWLDALPASLVPVSNGLSESLETELRGTFDGLCSPVASDHGGSDWLILGVLAERARQRHEAGVGLLHARLSDLGLESAAMEPGPLGPEVLCRVLGQAVRARGFNRQESRELYARFEADVLHELGDLYASLHSVLARNNAIVSDAGHQGMLLHLPATPRRTVNNRRQEAEIAVRQVAMPPLPSLTEPEDLRPEPLGGHTRAEAIRSLHTRLENDEAVSGAARFPESLVPDLVAALCRSPRLTQRGRGLIEGLEPVIARVLAREPGGLEERDHPLRRLINRIGHLDTADQESQLPWSSELYQPLRGLDPDRSPNRALTQAAEAFREELEEREKNYQRQVRTAIKAVEGSERVNEAARVTDEALDDRLFGEPLPRPVLRFVEDEWRNLMMLHYLRSESQEGLWSEALELLDAILDASDPASETRAEELIARLRAFRERTPEQPSDESLESLADHIRHPHRSRYVKLSAGFRGKPVKEHHDGTDRSLAYWEKSLESMPVGTWFLERMTDGTTRPIRMAWAGQHRRRFLLVGPSGRKIADLGLNALSRRLADGELLPISRHDQALVDEGLDRLLETLYRQLVERVITDPETGLCNDGEFRRRLTRMLVAAPPSREQTLIVMSWREQAVDPATLVQLLGEQLPPHTLIGRLSGNRLGLLFHGQAMEAWLVRMLRRVHRVIGGDEGILRAGVAVGDPAVVTAERWLALADEACGKAPFEWPPAFRYGSVPAERMRHVVRLADRLAGNEALRRNELLLRASRIIPLHGTTRMPAQHELSMTAPDEHGELMDASELVPLAERYGGGARLDEWLMQAVLECLKRPLQTFPEAESGVCIPVLGYTLTEPGLTRFIQAVFRYHQCPVDKLWFCVSEADAMAHPNAVALFMREVRELGGRICLDMRETDPEMARLVRRLPTDLIRLKEGSGSQWSGFARDSMLSAVVTVAHQMGAEVVVSGVSQPARLDALRVLGVDYAQGAAVGRPRLLRY</sequence>
<keyword evidence="1" id="KW-0175">Coiled coil</keyword>
<dbReference type="PANTHER" id="PTHR33121">
    <property type="entry name" value="CYCLIC DI-GMP PHOSPHODIESTERASE PDEF"/>
    <property type="match status" value="1"/>
</dbReference>
<dbReference type="SUPFAM" id="SSF141868">
    <property type="entry name" value="EAL domain-like"/>
    <property type="match status" value="1"/>
</dbReference>
<organism evidence="4 5">
    <name type="scientific">Halospina denitrificans</name>
    <dbReference type="NCBI Taxonomy" id="332522"/>
    <lineage>
        <taxon>Bacteria</taxon>
        <taxon>Pseudomonadati</taxon>
        <taxon>Pseudomonadota</taxon>
        <taxon>Gammaproteobacteria</taxon>
        <taxon>Halospina</taxon>
    </lineage>
</organism>
<dbReference type="GO" id="GO:0035438">
    <property type="term" value="F:cyclic-di-GMP binding"/>
    <property type="evidence" value="ECO:0007669"/>
    <property type="project" value="InterPro"/>
</dbReference>
<dbReference type="RefSeq" id="WP_166646058.1">
    <property type="nucleotide sequence ID" value="NZ_SOAX01000004.1"/>
</dbReference>
<dbReference type="Pfam" id="PF00563">
    <property type="entry name" value="EAL"/>
    <property type="match status" value="1"/>
</dbReference>
<proteinExistence type="predicted"/>
<evidence type="ECO:0000313" key="5">
    <source>
        <dbReference type="Proteomes" id="UP000295830"/>
    </source>
</evidence>
<dbReference type="InterPro" id="IPR009875">
    <property type="entry name" value="PilZ_domain"/>
</dbReference>
<dbReference type="GO" id="GO:0071111">
    <property type="term" value="F:cyclic-guanylate-specific phosphodiesterase activity"/>
    <property type="evidence" value="ECO:0007669"/>
    <property type="project" value="InterPro"/>
</dbReference>
<protein>
    <submittedName>
        <fullName evidence="4">EAL domain-containing protein (Putative c-di-GMP-specific phosphodiesterase class I)</fullName>
    </submittedName>
</protein>
<dbReference type="EMBL" id="SOAX01000004">
    <property type="protein sequence ID" value="TDT40294.1"/>
    <property type="molecule type" value="Genomic_DNA"/>
</dbReference>
<dbReference type="Proteomes" id="UP000295830">
    <property type="component" value="Unassembled WGS sequence"/>
</dbReference>
<feature type="domain" description="EAL" evidence="3">
    <location>
        <begin position="886"/>
        <end position="1133"/>
    </location>
</feature>
<evidence type="ECO:0000313" key="4">
    <source>
        <dbReference type="EMBL" id="TDT40294.1"/>
    </source>
</evidence>
<evidence type="ECO:0000256" key="2">
    <source>
        <dbReference type="SAM" id="MobiDB-lite"/>
    </source>
</evidence>
<evidence type="ECO:0000259" key="3">
    <source>
        <dbReference type="PROSITE" id="PS50883"/>
    </source>
</evidence>
<dbReference type="AlphaFoldDB" id="A0A4R7JR65"/>
<dbReference type="CDD" id="cd01948">
    <property type="entry name" value="EAL"/>
    <property type="match status" value="1"/>
</dbReference>
<dbReference type="Pfam" id="PF07238">
    <property type="entry name" value="PilZ"/>
    <property type="match status" value="1"/>
</dbReference>
<accession>A0A4R7JR65</accession>
<dbReference type="InterPro" id="IPR050706">
    <property type="entry name" value="Cyclic-di-GMP_PDE-like"/>
</dbReference>
<gene>
    <name evidence="4" type="ORF">DES49_2060</name>
</gene>
<dbReference type="Gene3D" id="3.20.20.450">
    <property type="entry name" value="EAL domain"/>
    <property type="match status" value="1"/>
</dbReference>
<comment type="caution">
    <text evidence="4">The sequence shown here is derived from an EMBL/GenBank/DDBJ whole genome shotgun (WGS) entry which is preliminary data.</text>
</comment>
<dbReference type="SMART" id="SM00052">
    <property type="entry name" value="EAL"/>
    <property type="match status" value="1"/>
</dbReference>